<feature type="signal peptide" evidence="1">
    <location>
        <begin position="1"/>
        <end position="36"/>
    </location>
</feature>
<dbReference type="EMBL" id="JACHIF010000001">
    <property type="protein sequence ID" value="MBB5036360.1"/>
    <property type="molecule type" value="Genomic_DNA"/>
</dbReference>
<dbReference type="Proteomes" id="UP000534294">
    <property type="component" value="Unassembled WGS sequence"/>
</dbReference>
<keyword evidence="1" id="KW-0732">Signal</keyword>
<evidence type="ECO:0000313" key="2">
    <source>
        <dbReference type="EMBL" id="MBB5036360.1"/>
    </source>
</evidence>
<gene>
    <name evidence="2" type="ORF">HNQ64_000594</name>
</gene>
<name>A0A7W7YI73_9BACT</name>
<evidence type="ECO:0000256" key="1">
    <source>
        <dbReference type="SAM" id="SignalP"/>
    </source>
</evidence>
<accession>A0A7W7YI73</accession>
<organism evidence="2 3">
    <name type="scientific">Prosthecobacter dejongeii</name>
    <dbReference type="NCBI Taxonomy" id="48465"/>
    <lineage>
        <taxon>Bacteria</taxon>
        <taxon>Pseudomonadati</taxon>
        <taxon>Verrucomicrobiota</taxon>
        <taxon>Verrucomicrobiia</taxon>
        <taxon>Verrucomicrobiales</taxon>
        <taxon>Verrucomicrobiaceae</taxon>
        <taxon>Prosthecobacter</taxon>
    </lineage>
</organism>
<dbReference type="AlphaFoldDB" id="A0A7W7YI73"/>
<reference evidence="2 3" key="1">
    <citation type="submission" date="2020-08" db="EMBL/GenBank/DDBJ databases">
        <title>Genomic Encyclopedia of Type Strains, Phase IV (KMG-IV): sequencing the most valuable type-strain genomes for metagenomic binning, comparative biology and taxonomic classification.</title>
        <authorList>
            <person name="Goeker M."/>
        </authorList>
    </citation>
    <scope>NUCLEOTIDE SEQUENCE [LARGE SCALE GENOMIC DNA]</scope>
    <source>
        <strain evidence="2 3">DSM 12251</strain>
    </source>
</reference>
<proteinExistence type="predicted"/>
<feature type="chain" id="PRO_5030526478" evidence="1">
    <location>
        <begin position="37"/>
        <end position="109"/>
    </location>
</feature>
<evidence type="ECO:0000313" key="3">
    <source>
        <dbReference type="Proteomes" id="UP000534294"/>
    </source>
</evidence>
<sequence length="109" mass="11471">MNAINASDQINLTMKMKLTLLVATLLFGFASTSVQAVPSNWSFANGQTSAKSGSVKSERMSCCDTKTSYSTTPGGRGLQANKSIVCNTGCSVRHAAKNCTAAERKQCAN</sequence>
<keyword evidence="3" id="KW-1185">Reference proteome</keyword>
<comment type="caution">
    <text evidence="2">The sequence shown here is derived from an EMBL/GenBank/DDBJ whole genome shotgun (WGS) entry which is preliminary data.</text>
</comment>
<protein>
    <submittedName>
        <fullName evidence="2">Uncharacterized protein</fullName>
    </submittedName>
</protein>